<gene>
    <name evidence="2" type="ORF">SLEP1_g53418</name>
</gene>
<evidence type="ECO:0000313" key="2">
    <source>
        <dbReference type="EMBL" id="GKV46434.1"/>
    </source>
</evidence>
<dbReference type="AlphaFoldDB" id="A0AAV5MBQ2"/>
<feature type="domain" description="Aminotransferase-like plant mobile" evidence="1">
    <location>
        <begin position="117"/>
        <end position="324"/>
    </location>
</feature>
<organism evidence="2 3">
    <name type="scientific">Rubroshorea leprosula</name>
    <dbReference type="NCBI Taxonomy" id="152421"/>
    <lineage>
        <taxon>Eukaryota</taxon>
        <taxon>Viridiplantae</taxon>
        <taxon>Streptophyta</taxon>
        <taxon>Embryophyta</taxon>
        <taxon>Tracheophyta</taxon>
        <taxon>Spermatophyta</taxon>
        <taxon>Magnoliopsida</taxon>
        <taxon>eudicotyledons</taxon>
        <taxon>Gunneridae</taxon>
        <taxon>Pentapetalae</taxon>
        <taxon>rosids</taxon>
        <taxon>malvids</taxon>
        <taxon>Malvales</taxon>
        <taxon>Dipterocarpaceae</taxon>
        <taxon>Rubroshorea</taxon>
    </lineage>
</organism>
<dbReference type="InterPro" id="IPR019557">
    <property type="entry name" value="AminoTfrase-like_pln_mobile"/>
</dbReference>
<dbReference type="InterPro" id="IPR044824">
    <property type="entry name" value="MAIN-like"/>
</dbReference>
<sequence length="351" mass="40277">MVDPYPTNRVQPYYDLWYTFHNGFLEFNAWLVKRALKKQQDLVLFKAFKRSDISAAWLPSPRNITRARLERRDLLPVPIHFAFSSGKMEDWSGWAKEMLFENGFVEILRAVGILKSVTVSQTLQISGNVECLYRLVRRWCTSTHTFILAFGEVIVTLEDVANLMLLPIVGEEDPRPIVLTSEERATLIALKKVMRRNASASSRSWRGEYNIDFLTWMGYFQTGEGKDSPYERAAFFMAWLSKFVFGGFLNHEIMAKCIPLAIQMAEGVKLPLAPLMLGTLYHMLGLLHFDEILNASYYIIESHVCLSLLQMFAWERFYPYHSSHVTTGKALKEYPMAKCGYTSGTSQLACS</sequence>
<accession>A0AAV5MBQ2</accession>
<dbReference type="PANTHER" id="PTHR46033">
    <property type="entry name" value="PROTEIN MAIN-LIKE 2"/>
    <property type="match status" value="1"/>
</dbReference>
<evidence type="ECO:0000259" key="1">
    <source>
        <dbReference type="Pfam" id="PF10536"/>
    </source>
</evidence>
<dbReference type="Pfam" id="PF10536">
    <property type="entry name" value="PMD"/>
    <property type="match status" value="1"/>
</dbReference>
<dbReference type="PANTHER" id="PTHR46033:SF80">
    <property type="entry name" value="PROTEIN MAIN-LIKE 2-LIKE"/>
    <property type="match status" value="1"/>
</dbReference>
<reference evidence="2 3" key="1">
    <citation type="journal article" date="2021" name="Commun. Biol.">
        <title>The genome of Shorea leprosula (Dipterocarpaceae) highlights the ecological relevance of drought in aseasonal tropical rainforests.</title>
        <authorList>
            <person name="Ng K.K.S."/>
            <person name="Kobayashi M.J."/>
            <person name="Fawcett J.A."/>
            <person name="Hatakeyama M."/>
            <person name="Paape T."/>
            <person name="Ng C.H."/>
            <person name="Ang C.C."/>
            <person name="Tnah L.H."/>
            <person name="Lee C.T."/>
            <person name="Nishiyama T."/>
            <person name="Sese J."/>
            <person name="O'Brien M.J."/>
            <person name="Copetti D."/>
            <person name="Mohd Noor M.I."/>
            <person name="Ong R.C."/>
            <person name="Putra M."/>
            <person name="Sireger I.Z."/>
            <person name="Indrioko S."/>
            <person name="Kosugi Y."/>
            <person name="Izuno A."/>
            <person name="Isagi Y."/>
            <person name="Lee S.L."/>
            <person name="Shimizu K.K."/>
        </authorList>
    </citation>
    <scope>NUCLEOTIDE SEQUENCE [LARGE SCALE GENOMIC DNA]</scope>
    <source>
        <strain evidence="2">214</strain>
    </source>
</reference>
<protein>
    <recommendedName>
        <fullName evidence="1">Aminotransferase-like plant mobile domain-containing protein</fullName>
    </recommendedName>
</protein>
<proteinExistence type="predicted"/>
<keyword evidence="3" id="KW-1185">Reference proteome</keyword>
<dbReference type="GO" id="GO:0010073">
    <property type="term" value="P:meristem maintenance"/>
    <property type="evidence" value="ECO:0007669"/>
    <property type="project" value="InterPro"/>
</dbReference>
<comment type="caution">
    <text evidence="2">The sequence shown here is derived from an EMBL/GenBank/DDBJ whole genome shotgun (WGS) entry which is preliminary data.</text>
</comment>
<dbReference type="EMBL" id="BPVZ01000208">
    <property type="protein sequence ID" value="GKV46434.1"/>
    <property type="molecule type" value="Genomic_DNA"/>
</dbReference>
<evidence type="ECO:0000313" key="3">
    <source>
        <dbReference type="Proteomes" id="UP001054252"/>
    </source>
</evidence>
<name>A0AAV5MBQ2_9ROSI</name>
<dbReference type="Proteomes" id="UP001054252">
    <property type="component" value="Unassembled WGS sequence"/>
</dbReference>